<dbReference type="InterPro" id="IPR002052">
    <property type="entry name" value="DNA_methylase_N6_adenine_CS"/>
</dbReference>
<dbReference type="PANTHER" id="PTHR18895:SF74">
    <property type="entry name" value="MTRF1L RELEASE FACTOR GLUTAMINE METHYLTRANSFERASE"/>
    <property type="match status" value="1"/>
</dbReference>
<feature type="binding site" evidence="4">
    <location>
        <begin position="118"/>
        <end position="122"/>
    </location>
    <ligand>
        <name>S-adenosyl-L-methionine</name>
        <dbReference type="ChEBI" id="CHEBI:59789"/>
    </ligand>
</feature>
<evidence type="ECO:0000313" key="7">
    <source>
        <dbReference type="Proteomes" id="UP000187417"/>
    </source>
</evidence>
<dbReference type="EC" id="2.1.1.297" evidence="4"/>
<keyword evidence="1 4" id="KW-0489">Methyltransferase</keyword>
<proteinExistence type="inferred from homology"/>
<keyword evidence="2 4" id="KW-0808">Transferase</keyword>
<feature type="binding site" evidence="4">
    <location>
        <position position="141"/>
    </location>
    <ligand>
        <name>S-adenosyl-L-methionine</name>
        <dbReference type="ChEBI" id="CHEBI:59789"/>
    </ligand>
</feature>
<comment type="similarity">
    <text evidence="4">Belongs to the protein N5-glutamine methyltransferase family. PrmC subfamily.</text>
</comment>
<evidence type="ECO:0000256" key="1">
    <source>
        <dbReference type="ARBA" id="ARBA00022603"/>
    </source>
</evidence>
<dbReference type="Gene3D" id="1.10.8.10">
    <property type="entry name" value="DNA helicase RuvA subunit, C-terminal domain"/>
    <property type="match status" value="1"/>
</dbReference>
<dbReference type="RefSeq" id="WP_278338973.1">
    <property type="nucleotide sequence ID" value="NZ_CAJJWD010000023.1"/>
</dbReference>
<accession>A0A1Q6FDB5</accession>
<evidence type="ECO:0000256" key="2">
    <source>
        <dbReference type="ARBA" id="ARBA00022679"/>
    </source>
</evidence>
<comment type="caution">
    <text evidence="4">Lacks conserved residue(s) required for the propagation of feature annotation.</text>
</comment>
<dbReference type="HAMAP" id="MF_02126">
    <property type="entry name" value="RF_methyltr_PrmC"/>
    <property type="match status" value="1"/>
</dbReference>
<dbReference type="GO" id="GO:0032259">
    <property type="term" value="P:methylation"/>
    <property type="evidence" value="ECO:0007669"/>
    <property type="project" value="UniProtKB-KW"/>
</dbReference>
<dbReference type="InterPro" id="IPR004556">
    <property type="entry name" value="HemK-like"/>
</dbReference>
<dbReference type="PROSITE" id="PS00092">
    <property type="entry name" value="N6_MTASE"/>
    <property type="match status" value="1"/>
</dbReference>
<feature type="binding site" evidence="4">
    <location>
        <position position="186"/>
    </location>
    <ligand>
        <name>S-adenosyl-L-methionine</name>
        <dbReference type="ChEBI" id="CHEBI:59789"/>
    </ligand>
</feature>
<reference evidence="6 7" key="1">
    <citation type="journal article" date="2016" name="Nat. Biotechnol.">
        <title>Measurement of bacterial replication rates in microbial communities.</title>
        <authorList>
            <person name="Brown C.T."/>
            <person name="Olm M.R."/>
            <person name="Thomas B.C."/>
            <person name="Banfield J.F."/>
        </authorList>
    </citation>
    <scope>NUCLEOTIDE SEQUENCE [LARGE SCALE GENOMIC DNA]</scope>
    <source>
        <strain evidence="6">CAG:67_53_122</strain>
    </source>
</reference>
<evidence type="ECO:0000256" key="4">
    <source>
        <dbReference type="HAMAP-Rule" id="MF_02126"/>
    </source>
</evidence>
<comment type="caution">
    <text evidence="6">The sequence shown here is derived from an EMBL/GenBank/DDBJ whole genome shotgun (WGS) entry which is preliminary data.</text>
</comment>
<dbReference type="STRING" id="28117.BHV66_02035"/>
<dbReference type="InterPro" id="IPR025714">
    <property type="entry name" value="Methyltranfer_dom"/>
</dbReference>
<comment type="function">
    <text evidence="4">Methylates the class 1 translation termination release factors RF1/PrfA and RF2/PrfB on the glutamine residue of the universally conserved GGQ motif.</text>
</comment>
<feature type="binding site" evidence="4">
    <location>
        <begin position="186"/>
        <end position="189"/>
    </location>
    <ligand>
        <name>substrate</name>
    </ligand>
</feature>
<dbReference type="InterPro" id="IPR050320">
    <property type="entry name" value="N5-glutamine_MTase"/>
</dbReference>
<dbReference type="NCBIfam" id="TIGR00536">
    <property type="entry name" value="hemK_fam"/>
    <property type="match status" value="1"/>
</dbReference>
<dbReference type="AlphaFoldDB" id="A0A1Q6FDB5"/>
<dbReference type="Gene3D" id="3.40.50.150">
    <property type="entry name" value="Vaccinia Virus protein VP39"/>
    <property type="match status" value="1"/>
</dbReference>
<dbReference type="GO" id="GO:0102559">
    <property type="term" value="F:peptide chain release factor N(5)-glutamine methyltransferase activity"/>
    <property type="evidence" value="ECO:0007669"/>
    <property type="project" value="UniProtKB-EC"/>
</dbReference>
<gene>
    <name evidence="4" type="primary">prmC</name>
    <name evidence="6" type="ORF">BHV66_02035</name>
</gene>
<dbReference type="InterPro" id="IPR019874">
    <property type="entry name" value="RF_methyltr_PrmC"/>
</dbReference>
<feature type="domain" description="Methyltransferase" evidence="5">
    <location>
        <begin position="112"/>
        <end position="245"/>
    </location>
</feature>
<dbReference type="Proteomes" id="UP000187417">
    <property type="component" value="Unassembled WGS sequence"/>
</dbReference>
<name>A0A1Q6FDB5_9BACT</name>
<dbReference type="CDD" id="cd02440">
    <property type="entry name" value="AdoMet_MTases"/>
    <property type="match status" value="1"/>
</dbReference>
<sequence length="282" mass="31788">MPTRREIIARIETPLTALYGEREARQIARIVVMELGGLCLTDLVAEPDKELGIDELDRIIGELTAGRPLQYVLGHTEFYGLDFQVREGVLIPRPETEELVRWIAESPAPDNPAVLDVGTGSGCIAVTLARLIPESRITAVDISEKALSIARENARRLDAKVDFRQGDALGELFPGQREQFDLIVSNPPYIPRSEKASIRVNVTGYEPAEALFVEDGDPLIFYRAIARNARRLLRPGGRLYFEIHENFADETFRMLTREGFPDTAVRRDLNDKNRMTCSLQRR</sequence>
<comment type="catalytic activity">
    <reaction evidence="4">
        <text>L-glutaminyl-[peptide chain release factor] + S-adenosyl-L-methionine = N(5)-methyl-L-glutaminyl-[peptide chain release factor] + S-adenosyl-L-homocysteine + H(+)</text>
        <dbReference type="Rhea" id="RHEA:42896"/>
        <dbReference type="Rhea" id="RHEA-COMP:10271"/>
        <dbReference type="Rhea" id="RHEA-COMP:10272"/>
        <dbReference type="ChEBI" id="CHEBI:15378"/>
        <dbReference type="ChEBI" id="CHEBI:30011"/>
        <dbReference type="ChEBI" id="CHEBI:57856"/>
        <dbReference type="ChEBI" id="CHEBI:59789"/>
        <dbReference type="ChEBI" id="CHEBI:61891"/>
        <dbReference type="EC" id="2.1.1.297"/>
    </reaction>
</comment>
<dbReference type="SUPFAM" id="SSF53335">
    <property type="entry name" value="S-adenosyl-L-methionine-dependent methyltransferases"/>
    <property type="match status" value="1"/>
</dbReference>
<keyword evidence="3 4" id="KW-0949">S-adenosyl-L-methionine</keyword>
<evidence type="ECO:0000256" key="3">
    <source>
        <dbReference type="ARBA" id="ARBA00022691"/>
    </source>
</evidence>
<dbReference type="EMBL" id="MNQH01000001">
    <property type="protein sequence ID" value="OKY96848.1"/>
    <property type="molecule type" value="Genomic_DNA"/>
</dbReference>
<evidence type="ECO:0000313" key="6">
    <source>
        <dbReference type="EMBL" id="OKY96848.1"/>
    </source>
</evidence>
<evidence type="ECO:0000259" key="5">
    <source>
        <dbReference type="Pfam" id="PF13847"/>
    </source>
</evidence>
<dbReference type="NCBIfam" id="TIGR03534">
    <property type="entry name" value="RF_mod_PrmC"/>
    <property type="match status" value="1"/>
</dbReference>
<dbReference type="GO" id="GO:0003676">
    <property type="term" value="F:nucleic acid binding"/>
    <property type="evidence" value="ECO:0007669"/>
    <property type="project" value="InterPro"/>
</dbReference>
<dbReference type="Pfam" id="PF13847">
    <property type="entry name" value="Methyltransf_31"/>
    <property type="match status" value="1"/>
</dbReference>
<protein>
    <recommendedName>
        <fullName evidence="4">Release factor glutamine methyltransferase</fullName>
        <shortName evidence="4">RF MTase</shortName>
        <ecNumber evidence="4">2.1.1.297</ecNumber>
    </recommendedName>
    <alternativeName>
        <fullName evidence="4">N5-glutamine methyltransferase PrmC</fullName>
    </alternativeName>
    <alternativeName>
        <fullName evidence="4">Protein-(glutamine-N5) MTase PrmC</fullName>
    </alternativeName>
    <alternativeName>
        <fullName evidence="4">Protein-glutamine N-methyltransferase PrmC</fullName>
    </alternativeName>
</protein>
<organism evidence="6 7">
    <name type="scientific">Alistipes putredinis</name>
    <dbReference type="NCBI Taxonomy" id="28117"/>
    <lineage>
        <taxon>Bacteria</taxon>
        <taxon>Pseudomonadati</taxon>
        <taxon>Bacteroidota</taxon>
        <taxon>Bacteroidia</taxon>
        <taxon>Bacteroidales</taxon>
        <taxon>Rikenellaceae</taxon>
        <taxon>Alistipes</taxon>
    </lineage>
</organism>
<dbReference type="PANTHER" id="PTHR18895">
    <property type="entry name" value="HEMK METHYLTRANSFERASE"/>
    <property type="match status" value="1"/>
</dbReference>
<dbReference type="InterPro" id="IPR029063">
    <property type="entry name" value="SAM-dependent_MTases_sf"/>
</dbReference>